<dbReference type="EMBL" id="NVDU01000007">
    <property type="protein sequence ID" value="PFV34750.1"/>
    <property type="molecule type" value="Genomic_DNA"/>
</dbReference>
<feature type="binding site" evidence="3">
    <location>
        <position position="179"/>
    </location>
    <ligand>
        <name>substrate</name>
    </ligand>
</feature>
<organism evidence="5 6">
    <name type="scientific">Bacillus thuringiensis</name>
    <dbReference type="NCBI Taxonomy" id="1428"/>
    <lineage>
        <taxon>Bacteria</taxon>
        <taxon>Bacillati</taxon>
        <taxon>Bacillota</taxon>
        <taxon>Bacilli</taxon>
        <taxon>Bacillales</taxon>
        <taxon>Bacillaceae</taxon>
        <taxon>Bacillus</taxon>
        <taxon>Bacillus cereus group</taxon>
    </lineage>
</organism>
<keyword evidence="1" id="KW-0472">Membrane</keyword>
<dbReference type="Gene3D" id="3.40.50.2000">
    <property type="entry name" value="Glycogen Phosphorylase B"/>
    <property type="match status" value="1"/>
</dbReference>
<accession>A0A9X7BSB8</accession>
<feature type="active site" description="Proton acceptor" evidence="2">
    <location>
        <position position="20"/>
    </location>
</feature>
<evidence type="ECO:0000313" key="6">
    <source>
        <dbReference type="Proteomes" id="UP000223366"/>
    </source>
</evidence>
<dbReference type="SUPFAM" id="SSF53756">
    <property type="entry name" value="UDP-Glycosyltransferase/glycogen phosphorylase"/>
    <property type="match status" value="1"/>
</dbReference>
<comment type="caution">
    <text evidence="5">The sequence shown here is derived from an EMBL/GenBank/DDBJ whole genome shotgun (WGS) entry which is preliminary data.</text>
</comment>
<evidence type="ECO:0000256" key="3">
    <source>
        <dbReference type="PIRSR" id="PIRSR620023-2"/>
    </source>
</evidence>
<evidence type="ECO:0000256" key="1">
    <source>
        <dbReference type="ARBA" id="ARBA00023136"/>
    </source>
</evidence>
<dbReference type="PANTHER" id="PTHR21015">
    <property type="entry name" value="UDP-N-ACETYLGLUCOSAMINE--N-ACETYLMURAMYL-(PENTAPEPTIDE) PYROPHOSPHORYL-UNDECAPRENOL N-ACETYLGLUCOSAMINE TRANSFERASE 1"/>
    <property type="match status" value="1"/>
</dbReference>
<feature type="domain" description="Glycosyl transferase family 28 C-terminal" evidence="4">
    <location>
        <begin position="199"/>
        <end position="347"/>
    </location>
</feature>
<dbReference type="NCBIfam" id="TIGR03590">
    <property type="entry name" value="PseG"/>
    <property type="match status" value="1"/>
</dbReference>
<dbReference type="InterPro" id="IPR007235">
    <property type="entry name" value="Glyco_trans_28_C"/>
</dbReference>
<evidence type="ECO:0000256" key="2">
    <source>
        <dbReference type="PIRSR" id="PIRSR620023-1"/>
    </source>
</evidence>
<gene>
    <name evidence="5" type="primary">pseG</name>
    <name evidence="5" type="ORF">COK99_04200</name>
</gene>
<proteinExistence type="predicted"/>
<dbReference type="GO" id="GO:0016787">
    <property type="term" value="F:hydrolase activity"/>
    <property type="evidence" value="ECO:0007669"/>
    <property type="project" value="UniProtKB-KW"/>
</dbReference>
<sequence>MLEKKIAFRADASIEIGTGHIMRCLTLAQELRNKGAQVYFICRKLQGDLYQYILNKGFHVFVLDGDDENTNFLSAENGSYLKWLKYHWFVDAQQTNDILSQLPMCDWLIVDHYGLDNKWESALRKSVRKIMVIDDLANRMHDCDLLLDQNLYDNLNNRYKDLIPEHSLVKLGPKYAILRPEFDAAKKTSRKRTGKIERIFIFFGGHDVTNETLKTLRALQNINKDNLKIDVVVGSQNPHKEDIQIYCKSVTNASYYCQIENMEELLVRADLGIGAGGTTTWERCFLGLPSITITTAQNQIEVTRAVAKVGATWNIGTAESVSDKAITKCLNKLLSDSKIVKEMSNKALSIQCASNTNEIAKIILGG</sequence>
<dbReference type="AlphaFoldDB" id="A0A9X7BSB8"/>
<reference evidence="5 6" key="1">
    <citation type="submission" date="2017-09" db="EMBL/GenBank/DDBJ databases">
        <title>Large-scale bioinformatics analysis of Bacillus genomes uncovers conserved roles of natural products in bacterial physiology.</title>
        <authorList>
            <consortium name="Agbiome Team Llc"/>
            <person name="Bleich R.M."/>
            <person name="Grubbs K.J."/>
            <person name="Santa Maria K.C."/>
            <person name="Allen S.E."/>
            <person name="Farag S."/>
            <person name="Shank E.A."/>
            <person name="Bowers A."/>
        </authorList>
    </citation>
    <scope>NUCLEOTIDE SEQUENCE [LARGE SCALE GENOMIC DNA]</scope>
    <source>
        <strain evidence="5 6">AFS060060</strain>
    </source>
</reference>
<keyword evidence="5" id="KW-0378">Hydrolase</keyword>
<name>A0A9X7BSB8_BACTU</name>
<protein>
    <submittedName>
        <fullName evidence="5">UDP-2,4-diacetamido-2,4, 6-trideoxy-beta-L-altropyranose hydrolase</fullName>
    </submittedName>
</protein>
<dbReference type="PANTHER" id="PTHR21015:SF22">
    <property type="entry name" value="GLYCOSYLTRANSFERASE"/>
    <property type="match status" value="1"/>
</dbReference>
<dbReference type="GO" id="GO:0016758">
    <property type="term" value="F:hexosyltransferase activity"/>
    <property type="evidence" value="ECO:0007669"/>
    <property type="project" value="InterPro"/>
</dbReference>
<dbReference type="InterPro" id="IPR020023">
    <property type="entry name" value="PseG"/>
</dbReference>
<dbReference type="Pfam" id="PF04101">
    <property type="entry name" value="Glyco_tran_28_C"/>
    <property type="match status" value="1"/>
</dbReference>
<feature type="binding site" evidence="3">
    <location>
        <position position="282"/>
    </location>
    <ligand>
        <name>substrate</name>
    </ligand>
</feature>
<evidence type="ECO:0000313" key="5">
    <source>
        <dbReference type="EMBL" id="PFV34750.1"/>
    </source>
</evidence>
<dbReference type="Proteomes" id="UP000223366">
    <property type="component" value="Unassembled WGS sequence"/>
</dbReference>
<evidence type="ECO:0000259" key="4">
    <source>
        <dbReference type="Pfam" id="PF04101"/>
    </source>
</evidence>
<dbReference type="RefSeq" id="WP_097961892.1">
    <property type="nucleotide sequence ID" value="NZ_NVDU01000007.1"/>
</dbReference>
<dbReference type="Gene3D" id="3.40.50.11190">
    <property type="match status" value="1"/>
</dbReference>